<protein>
    <submittedName>
        <fullName evidence="8">RNA polymerase sigma24 factor</fullName>
    </submittedName>
</protein>
<organism evidence="8 9">
    <name type="scientific">Asanoa siamensis</name>
    <dbReference type="NCBI Taxonomy" id="926357"/>
    <lineage>
        <taxon>Bacteria</taxon>
        <taxon>Bacillati</taxon>
        <taxon>Actinomycetota</taxon>
        <taxon>Actinomycetes</taxon>
        <taxon>Micromonosporales</taxon>
        <taxon>Micromonosporaceae</taxon>
        <taxon>Asanoa</taxon>
    </lineage>
</organism>
<dbReference type="EMBL" id="BONE01000169">
    <property type="protein sequence ID" value="GIF78590.1"/>
    <property type="molecule type" value="Genomic_DNA"/>
</dbReference>
<dbReference type="Pfam" id="PF08281">
    <property type="entry name" value="Sigma70_r4_2"/>
    <property type="match status" value="1"/>
</dbReference>
<dbReference type="InterPro" id="IPR014325">
    <property type="entry name" value="RNA_pol_sigma-E_actinobac"/>
</dbReference>
<dbReference type="CDD" id="cd06171">
    <property type="entry name" value="Sigma70_r4"/>
    <property type="match status" value="1"/>
</dbReference>
<dbReference type="Pfam" id="PF04542">
    <property type="entry name" value="Sigma70_r2"/>
    <property type="match status" value="1"/>
</dbReference>
<evidence type="ECO:0000256" key="3">
    <source>
        <dbReference type="ARBA" id="ARBA00023082"/>
    </source>
</evidence>
<gene>
    <name evidence="8" type="primary">rpoE_35</name>
    <name evidence="8" type="ORF">Asi02nite_81080</name>
</gene>
<evidence type="ECO:0000256" key="1">
    <source>
        <dbReference type="ARBA" id="ARBA00010641"/>
    </source>
</evidence>
<dbReference type="Proteomes" id="UP000604117">
    <property type="component" value="Unassembled WGS sequence"/>
</dbReference>
<dbReference type="SUPFAM" id="SSF88946">
    <property type="entry name" value="Sigma2 domain of RNA polymerase sigma factors"/>
    <property type="match status" value="1"/>
</dbReference>
<feature type="domain" description="RNA polymerase sigma-70 region 2" evidence="6">
    <location>
        <begin position="45"/>
        <end position="105"/>
    </location>
</feature>
<dbReference type="RefSeq" id="WP_203719417.1">
    <property type="nucleotide sequence ID" value="NZ_BONE01000169.1"/>
</dbReference>
<sequence length="197" mass="21994">MADAAAHLVRGGNHLRVSPCSRAGGVVDETETLRDFEAYVAVAWPRLLRSAWLLTGDWHRAEDLLQTVLARVYGRWPRVRNGVPDAYVRAMLATTYLNWWRRRWRAEVPTERVPDRSGADPHADAGVRNVVRAALRGLPHQQRAVIMLRYHADLTEAATARTLGISVGTVKSYTARALAALRADPTLQALLTEEANR</sequence>
<dbReference type="InterPro" id="IPR013324">
    <property type="entry name" value="RNA_pol_sigma_r3/r4-like"/>
</dbReference>
<keyword evidence="4" id="KW-0238">DNA-binding</keyword>
<comment type="caution">
    <text evidence="8">The sequence shown here is derived from an EMBL/GenBank/DDBJ whole genome shotgun (WGS) entry which is preliminary data.</text>
</comment>
<evidence type="ECO:0000256" key="5">
    <source>
        <dbReference type="ARBA" id="ARBA00023163"/>
    </source>
</evidence>
<evidence type="ECO:0000259" key="6">
    <source>
        <dbReference type="Pfam" id="PF04542"/>
    </source>
</evidence>
<dbReference type="InterPro" id="IPR013249">
    <property type="entry name" value="RNA_pol_sigma70_r4_t2"/>
</dbReference>
<proteinExistence type="inferred from homology"/>
<dbReference type="PANTHER" id="PTHR43133:SF50">
    <property type="entry name" value="ECF RNA POLYMERASE SIGMA FACTOR SIGM"/>
    <property type="match status" value="1"/>
</dbReference>
<dbReference type="InterPro" id="IPR036388">
    <property type="entry name" value="WH-like_DNA-bd_sf"/>
</dbReference>
<keyword evidence="9" id="KW-1185">Reference proteome</keyword>
<evidence type="ECO:0000256" key="4">
    <source>
        <dbReference type="ARBA" id="ARBA00023125"/>
    </source>
</evidence>
<dbReference type="NCBIfam" id="TIGR02983">
    <property type="entry name" value="SigE-fam_strep"/>
    <property type="match status" value="1"/>
</dbReference>
<dbReference type="InterPro" id="IPR013325">
    <property type="entry name" value="RNA_pol_sigma_r2"/>
</dbReference>
<dbReference type="InterPro" id="IPR039425">
    <property type="entry name" value="RNA_pol_sigma-70-like"/>
</dbReference>
<dbReference type="Gene3D" id="1.10.1740.10">
    <property type="match status" value="1"/>
</dbReference>
<accession>A0ABQ4D4X8</accession>
<evidence type="ECO:0000313" key="8">
    <source>
        <dbReference type="EMBL" id="GIF78590.1"/>
    </source>
</evidence>
<reference evidence="8 9" key="1">
    <citation type="submission" date="2021-01" db="EMBL/GenBank/DDBJ databases">
        <title>Whole genome shotgun sequence of Asanoa siamensis NBRC 107932.</title>
        <authorList>
            <person name="Komaki H."/>
            <person name="Tamura T."/>
        </authorList>
    </citation>
    <scope>NUCLEOTIDE SEQUENCE [LARGE SCALE GENOMIC DNA]</scope>
    <source>
        <strain evidence="8 9">NBRC 107932</strain>
    </source>
</reference>
<keyword evidence="5" id="KW-0804">Transcription</keyword>
<feature type="domain" description="RNA polymerase sigma factor 70 region 4 type 2" evidence="7">
    <location>
        <begin position="130"/>
        <end position="181"/>
    </location>
</feature>
<dbReference type="InterPro" id="IPR014284">
    <property type="entry name" value="RNA_pol_sigma-70_dom"/>
</dbReference>
<evidence type="ECO:0000256" key="2">
    <source>
        <dbReference type="ARBA" id="ARBA00023015"/>
    </source>
</evidence>
<dbReference type="Gene3D" id="1.10.10.10">
    <property type="entry name" value="Winged helix-like DNA-binding domain superfamily/Winged helix DNA-binding domain"/>
    <property type="match status" value="1"/>
</dbReference>
<dbReference type="NCBIfam" id="TIGR02937">
    <property type="entry name" value="sigma70-ECF"/>
    <property type="match status" value="1"/>
</dbReference>
<name>A0ABQ4D4X8_9ACTN</name>
<comment type="similarity">
    <text evidence="1">Belongs to the sigma-70 factor family. ECF subfamily.</text>
</comment>
<dbReference type="PANTHER" id="PTHR43133">
    <property type="entry name" value="RNA POLYMERASE ECF-TYPE SIGMA FACTO"/>
    <property type="match status" value="1"/>
</dbReference>
<keyword evidence="2" id="KW-0805">Transcription regulation</keyword>
<evidence type="ECO:0000313" key="9">
    <source>
        <dbReference type="Proteomes" id="UP000604117"/>
    </source>
</evidence>
<keyword evidence="3" id="KW-0731">Sigma factor</keyword>
<evidence type="ECO:0000259" key="7">
    <source>
        <dbReference type="Pfam" id="PF08281"/>
    </source>
</evidence>
<dbReference type="SUPFAM" id="SSF88659">
    <property type="entry name" value="Sigma3 and sigma4 domains of RNA polymerase sigma factors"/>
    <property type="match status" value="1"/>
</dbReference>
<dbReference type="InterPro" id="IPR007627">
    <property type="entry name" value="RNA_pol_sigma70_r2"/>
</dbReference>